<accession>A0A9W8H6C8</accession>
<feature type="chain" id="PRO_5040809031" description="Carbohydrate-binding module family 96 domain-containing protein" evidence="4">
    <location>
        <begin position="16"/>
        <end position="195"/>
    </location>
</feature>
<comment type="caution">
    <text evidence="6">The sequence shown here is derived from an EMBL/GenBank/DDBJ whole genome shotgun (WGS) entry which is preliminary data.</text>
</comment>
<dbReference type="InterPro" id="IPR055372">
    <property type="entry name" value="CBM96"/>
</dbReference>
<comment type="subcellular location">
    <subcellularLocation>
        <location evidence="1">Secreted</location>
    </subcellularLocation>
</comment>
<protein>
    <recommendedName>
        <fullName evidence="5">Carbohydrate-binding module family 96 domain-containing protein</fullName>
    </recommendedName>
</protein>
<evidence type="ECO:0000313" key="7">
    <source>
        <dbReference type="Proteomes" id="UP001140217"/>
    </source>
</evidence>
<feature type="signal peptide" evidence="4">
    <location>
        <begin position="1"/>
        <end position="15"/>
    </location>
</feature>
<feature type="domain" description="Carbohydrate-binding module family 96" evidence="5">
    <location>
        <begin position="55"/>
        <end position="184"/>
    </location>
</feature>
<evidence type="ECO:0000256" key="3">
    <source>
        <dbReference type="ARBA" id="ARBA00022729"/>
    </source>
</evidence>
<dbReference type="OrthoDB" id="5555675at2759"/>
<dbReference type="AlphaFoldDB" id="A0A9W8H6C8"/>
<reference evidence="6" key="1">
    <citation type="submission" date="2022-07" db="EMBL/GenBank/DDBJ databases">
        <title>Phylogenomic reconstructions and comparative analyses of Kickxellomycotina fungi.</title>
        <authorList>
            <person name="Reynolds N.K."/>
            <person name="Stajich J.E."/>
            <person name="Barry K."/>
            <person name="Grigoriev I.V."/>
            <person name="Crous P."/>
            <person name="Smith M.E."/>
        </authorList>
    </citation>
    <scope>NUCLEOTIDE SEQUENCE</scope>
    <source>
        <strain evidence="6">NBRC 105414</strain>
    </source>
</reference>
<evidence type="ECO:0000256" key="1">
    <source>
        <dbReference type="ARBA" id="ARBA00004613"/>
    </source>
</evidence>
<name>A0A9W8H6C8_9FUNG</name>
<keyword evidence="7" id="KW-1185">Reference proteome</keyword>
<gene>
    <name evidence="6" type="ORF">H4R18_005318</name>
</gene>
<keyword evidence="3 4" id="KW-0732">Signal</keyword>
<sequence length="195" mass="20328">MKLLAVLAATALAAAALPQEVATLNAAIPAAKDATIVISSSSCPACPESNCNKCTWGTNSTLATSTSATTVMRALIGFTLDFDGSLVKTCTLQIPGFDPKTTVDGTINVNQAENKDWDEATVDGENAPAVWGQAASVAVPAYSNLPAVDISQICRSSQNRQFSVYLTSPGTQYTIPSKDSGNPAILQVVRYLKAQ</sequence>
<keyword evidence="2" id="KW-0964">Secreted</keyword>
<evidence type="ECO:0000259" key="5">
    <source>
        <dbReference type="Pfam" id="PF24517"/>
    </source>
</evidence>
<dbReference type="GO" id="GO:0005576">
    <property type="term" value="C:extracellular region"/>
    <property type="evidence" value="ECO:0007669"/>
    <property type="project" value="UniProtKB-SubCell"/>
</dbReference>
<evidence type="ECO:0000313" key="6">
    <source>
        <dbReference type="EMBL" id="KAJ2777120.1"/>
    </source>
</evidence>
<organism evidence="6 7">
    <name type="scientific">Coemansia javaensis</name>
    <dbReference type="NCBI Taxonomy" id="2761396"/>
    <lineage>
        <taxon>Eukaryota</taxon>
        <taxon>Fungi</taxon>
        <taxon>Fungi incertae sedis</taxon>
        <taxon>Zoopagomycota</taxon>
        <taxon>Kickxellomycotina</taxon>
        <taxon>Kickxellomycetes</taxon>
        <taxon>Kickxellales</taxon>
        <taxon>Kickxellaceae</taxon>
        <taxon>Coemansia</taxon>
    </lineage>
</organism>
<dbReference type="EMBL" id="JANBUL010000311">
    <property type="protein sequence ID" value="KAJ2777120.1"/>
    <property type="molecule type" value="Genomic_DNA"/>
</dbReference>
<evidence type="ECO:0000256" key="4">
    <source>
        <dbReference type="SAM" id="SignalP"/>
    </source>
</evidence>
<dbReference type="Pfam" id="PF24517">
    <property type="entry name" value="CBM96"/>
    <property type="match status" value="1"/>
</dbReference>
<dbReference type="Proteomes" id="UP001140217">
    <property type="component" value="Unassembled WGS sequence"/>
</dbReference>
<proteinExistence type="predicted"/>
<evidence type="ECO:0000256" key="2">
    <source>
        <dbReference type="ARBA" id="ARBA00022525"/>
    </source>
</evidence>